<dbReference type="Pfam" id="PF01575">
    <property type="entry name" value="MaoC_dehydratas"/>
    <property type="match status" value="1"/>
</dbReference>
<protein>
    <recommendedName>
        <fullName evidence="1">MaoC-like domain-containing protein</fullName>
    </recommendedName>
</protein>
<accession>A0ABM9L0M6</accession>
<dbReference type="InterPro" id="IPR002539">
    <property type="entry name" value="MaoC-like_dom"/>
</dbReference>
<name>A0ABM9L0M6_9RALS</name>
<dbReference type="SUPFAM" id="SSF54637">
    <property type="entry name" value="Thioesterase/thiol ester dehydrase-isomerase"/>
    <property type="match status" value="1"/>
</dbReference>
<dbReference type="PANTHER" id="PTHR42993">
    <property type="entry name" value="MAOC-LIKE DEHYDRATASE DOMAIN-CONTAINING PROTEIN"/>
    <property type="match status" value="1"/>
</dbReference>
<keyword evidence="3" id="KW-1185">Reference proteome</keyword>
<dbReference type="InterPro" id="IPR029069">
    <property type="entry name" value="HotDog_dom_sf"/>
</dbReference>
<evidence type="ECO:0000313" key="3">
    <source>
        <dbReference type="Proteomes" id="UP001189792"/>
    </source>
</evidence>
<comment type="caution">
    <text evidence="2">The sequence shown here is derived from an EMBL/GenBank/DDBJ whole genome shotgun (WGS) entry which is preliminary data.</text>
</comment>
<dbReference type="PANTHER" id="PTHR42993:SF1">
    <property type="entry name" value="MAOC-LIKE DEHYDRATASE DOMAIN-CONTAINING PROTEIN"/>
    <property type="match status" value="1"/>
</dbReference>
<sequence>MRDTHDAAHGDASVAEKSGRVPLSRQQLLNLVGKEIGVSEWISINQAAIDTFADVTRDWQPIHVDVEAARTGPFGSTIAHGFLTLSLLSAMAFDVIPTIEGQRAAVNYGMNSLRFVTPVRSGERVRGRFVLKQVTERSPGHDQLTIAVTVEIEGQPKPALVAEWLTLLNT</sequence>
<dbReference type="Gene3D" id="3.10.129.10">
    <property type="entry name" value="Hotdog Thioesterase"/>
    <property type="match status" value="1"/>
</dbReference>
<dbReference type="CDD" id="cd03450">
    <property type="entry name" value="NodN"/>
    <property type="match status" value="1"/>
</dbReference>
<feature type="domain" description="MaoC-like" evidence="1">
    <location>
        <begin position="31"/>
        <end position="137"/>
    </location>
</feature>
<dbReference type="InterPro" id="IPR039375">
    <property type="entry name" value="NodN-like"/>
</dbReference>
<proteinExistence type="predicted"/>
<dbReference type="EMBL" id="CAUDLI010000009">
    <property type="protein sequence ID" value="CAJ0895660.1"/>
    <property type="molecule type" value="Genomic_DNA"/>
</dbReference>
<dbReference type="RefSeq" id="WP_316887340.1">
    <property type="nucleotide sequence ID" value="NZ_CAUDLI010000009.1"/>
</dbReference>
<reference evidence="2 3" key="1">
    <citation type="submission" date="2023-07" db="EMBL/GenBank/DDBJ databases">
        <authorList>
            <person name="Peeters C."/>
        </authorList>
    </citation>
    <scope>NUCLEOTIDE SEQUENCE [LARGE SCALE GENOMIC DNA]</scope>
    <source>
        <strain evidence="2 3">LMG 32965</strain>
    </source>
</reference>
<organism evidence="2 3">
    <name type="scientific">Ralstonia flatus</name>
    <dbReference type="NCBI Taxonomy" id="3058601"/>
    <lineage>
        <taxon>Bacteria</taxon>
        <taxon>Pseudomonadati</taxon>
        <taxon>Pseudomonadota</taxon>
        <taxon>Betaproteobacteria</taxon>
        <taxon>Burkholderiales</taxon>
        <taxon>Burkholderiaceae</taxon>
        <taxon>Ralstonia</taxon>
    </lineage>
</organism>
<evidence type="ECO:0000259" key="1">
    <source>
        <dbReference type="Pfam" id="PF01575"/>
    </source>
</evidence>
<dbReference type="Proteomes" id="UP001189792">
    <property type="component" value="Unassembled WGS sequence"/>
</dbReference>
<gene>
    <name evidence="2" type="ORF">R77564_03912</name>
</gene>
<evidence type="ECO:0000313" key="2">
    <source>
        <dbReference type="EMBL" id="CAJ0895660.1"/>
    </source>
</evidence>